<dbReference type="InterPro" id="IPR050532">
    <property type="entry name" value="Globin-like_OT"/>
</dbReference>
<evidence type="ECO:0000313" key="9">
    <source>
        <dbReference type="RefSeq" id="XP_033813149.1"/>
    </source>
</evidence>
<evidence type="ECO:0000256" key="5">
    <source>
        <dbReference type="RuleBase" id="RU000356"/>
    </source>
</evidence>
<dbReference type="PROSITE" id="PS01033">
    <property type="entry name" value="GLOBIN"/>
    <property type="match status" value="1"/>
</dbReference>
<dbReference type="InParanoid" id="A0A6P8S553"/>
<keyword evidence="3" id="KW-0479">Metal-binding</keyword>
<keyword evidence="2 5" id="KW-0349">Heme</keyword>
<dbReference type="Gene3D" id="1.10.490.10">
    <property type="entry name" value="Globins"/>
    <property type="match status" value="1"/>
</dbReference>
<accession>A0A6P8S553</accession>
<dbReference type="GeneID" id="117366126"/>
<dbReference type="InterPro" id="IPR012292">
    <property type="entry name" value="Globin/Proto"/>
</dbReference>
<keyword evidence="5" id="KW-0813">Transport</keyword>
<dbReference type="AlphaFoldDB" id="A0A6P8S553"/>
<dbReference type="InterPro" id="IPR000971">
    <property type="entry name" value="Globin"/>
</dbReference>
<dbReference type="KEGG" id="gsh:117366126"/>
<proteinExistence type="inferred from homology"/>
<dbReference type="Proteomes" id="UP000515159">
    <property type="component" value="Chromosome 8"/>
</dbReference>
<comment type="similarity">
    <text evidence="1 5">Belongs to the globin family.</text>
</comment>
<dbReference type="PANTHER" id="PTHR46458">
    <property type="entry name" value="BLR2807 PROTEIN"/>
    <property type="match status" value="1"/>
</dbReference>
<dbReference type="SUPFAM" id="SSF46458">
    <property type="entry name" value="Globin-like"/>
    <property type="match status" value="1"/>
</dbReference>
<evidence type="ECO:0000256" key="4">
    <source>
        <dbReference type="ARBA" id="ARBA00023004"/>
    </source>
</evidence>
<gene>
    <name evidence="9" type="primary">LOC117366126</name>
</gene>
<keyword evidence="8" id="KW-1185">Reference proteome</keyword>
<keyword evidence="4" id="KW-0408">Iron</keyword>
<dbReference type="PRINTS" id="PR00188">
    <property type="entry name" value="PLANTGLOBIN"/>
</dbReference>
<evidence type="ECO:0000256" key="2">
    <source>
        <dbReference type="ARBA" id="ARBA00022617"/>
    </source>
</evidence>
<dbReference type="GO" id="GO:0019825">
    <property type="term" value="F:oxygen binding"/>
    <property type="evidence" value="ECO:0007669"/>
    <property type="project" value="InterPro"/>
</dbReference>
<dbReference type="CDD" id="cd12137">
    <property type="entry name" value="GbX"/>
    <property type="match status" value="1"/>
</dbReference>
<keyword evidence="5" id="KW-0561">Oxygen transport</keyword>
<feature type="domain" description="Globin" evidence="7">
    <location>
        <begin position="49"/>
        <end position="197"/>
    </location>
</feature>
<dbReference type="PANTHER" id="PTHR46458:SF2">
    <property type="entry name" value="X GLOBIN"/>
    <property type="match status" value="1"/>
</dbReference>
<evidence type="ECO:0000259" key="7">
    <source>
        <dbReference type="PROSITE" id="PS01033"/>
    </source>
</evidence>
<evidence type="ECO:0000256" key="3">
    <source>
        <dbReference type="ARBA" id="ARBA00022723"/>
    </source>
</evidence>
<dbReference type="GO" id="GO:0020037">
    <property type="term" value="F:heme binding"/>
    <property type="evidence" value="ECO:0007669"/>
    <property type="project" value="InterPro"/>
</dbReference>
<organism evidence="8 9">
    <name type="scientific">Geotrypetes seraphini</name>
    <name type="common">Gaboon caecilian</name>
    <name type="synonym">Caecilia seraphini</name>
    <dbReference type="NCBI Taxonomy" id="260995"/>
    <lineage>
        <taxon>Eukaryota</taxon>
        <taxon>Metazoa</taxon>
        <taxon>Chordata</taxon>
        <taxon>Craniata</taxon>
        <taxon>Vertebrata</taxon>
        <taxon>Euteleostomi</taxon>
        <taxon>Amphibia</taxon>
        <taxon>Gymnophiona</taxon>
        <taxon>Geotrypetes</taxon>
    </lineage>
</organism>
<name>A0A6P8S553_GEOSA</name>
<dbReference type="Pfam" id="PF00042">
    <property type="entry name" value="Globin"/>
    <property type="match status" value="1"/>
</dbReference>
<feature type="compositionally biased region" description="Basic and acidic residues" evidence="6">
    <location>
        <begin position="202"/>
        <end position="215"/>
    </location>
</feature>
<dbReference type="GO" id="GO:0046872">
    <property type="term" value="F:metal ion binding"/>
    <property type="evidence" value="ECO:0007669"/>
    <property type="project" value="UniProtKB-KW"/>
</dbReference>
<reference evidence="9" key="1">
    <citation type="submission" date="2025-08" db="UniProtKB">
        <authorList>
            <consortium name="RefSeq"/>
        </authorList>
    </citation>
    <scope>IDENTIFICATION</scope>
</reference>
<evidence type="ECO:0000256" key="6">
    <source>
        <dbReference type="SAM" id="MobiDB-lite"/>
    </source>
</evidence>
<sequence>MGCALSGLDIEPAKAVPDERRSAEESTSRWIPEEECTTALQATAAKSLQLSEAQKQLIQESWRILQQDIARVGIIMFIRLFETHPECKDAFFLFREIDDLQELKMSKQLQAHGLRVMSFIEKSVARLTQEDKLEQLATDLGRSHFKYSAPPKYYQYVGVQFIDAVKPFLKERWTLEVEEAWEGLFAHITTLMNKGYQEAERGSDMKKSANPEKADTFSIGSIQNSV</sequence>
<dbReference type="RefSeq" id="XP_033813149.1">
    <property type="nucleotide sequence ID" value="XM_033957258.1"/>
</dbReference>
<feature type="region of interest" description="Disordered" evidence="6">
    <location>
        <begin position="202"/>
        <end position="226"/>
    </location>
</feature>
<dbReference type="GO" id="GO:0005344">
    <property type="term" value="F:oxygen carrier activity"/>
    <property type="evidence" value="ECO:0007669"/>
    <property type="project" value="UniProtKB-KW"/>
</dbReference>
<evidence type="ECO:0000256" key="1">
    <source>
        <dbReference type="ARBA" id="ARBA00008705"/>
    </source>
</evidence>
<dbReference type="InterPro" id="IPR009050">
    <property type="entry name" value="Globin-like_sf"/>
</dbReference>
<protein>
    <submittedName>
        <fullName evidence="9">Cytoglobin-1-like isoform X1</fullName>
    </submittedName>
</protein>
<evidence type="ECO:0000313" key="8">
    <source>
        <dbReference type="Proteomes" id="UP000515159"/>
    </source>
</evidence>
<dbReference type="OrthoDB" id="436496at2759"/>